<dbReference type="AlphaFoldDB" id="A0AAU8HQ61"/>
<reference evidence="1" key="2">
    <citation type="submission" date="2024-06" db="EMBL/GenBank/DDBJ databases">
        <authorList>
            <person name="Petrova K.O."/>
            <person name="Toshchakov S.V."/>
            <person name="Boltjanskaja Y.V."/>
            <person name="Kevbrin V.V."/>
        </authorList>
    </citation>
    <scope>NUCLEOTIDE SEQUENCE</scope>
    <source>
        <strain evidence="1">Z-710</strain>
    </source>
</reference>
<dbReference type="Pfam" id="PF06824">
    <property type="entry name" value="Glyco_hydro_125"/>
    <property type="match status" value="1"/>
</dbReference>
<dbReference type="EMBL" id="CP159485">
    <property type="protein sequence ID" value="XCI27725.1"/>
    <property type="molecule type" value="Genomic_DNA"/>
</dbReference>
<accession>A0AAU8HQ61</accession>
<dbReference type="SUPFAM" id="SSF48208">
    <property type="entry name" value="Six-hairpin glycosidases"/>
    <property type="match status" value="1"/>
</dbReference>
<dbReference type="InterPro" id="IPR008313">
    <property type="entry name" value="GH125"/>
</dbReference>
<sequence>MANKIITKPNELVENVKVLYTGNHFISVPIIDCETGGVKNFNVMSGFNKALVEVEGKQNLLCPEFYKENTKLHIKKVEAEKEFFYYPKLTFFLDDDIQVEAKIYTDLYEKGLIYKFKSSEPIEIILNCDINQLNLLRFNSHPIETKTKLFIDKWLSNPVVDCITPKVSLSMAFGADSDFSFEDESRSNLIKLKVKCAKQNAFYMAINSDPDGASTTLIHLRRKGYQKIFEELKDWFSDRIIRYNEDKHLEKVMNENLFFNYFFAVGKDMETDQYLALTSRSPRYYVSGAFWERDSFLWSFPAIKLVNPKLHQIIARDMMIMHSKNPGDHAHYIDGTVLYPGFELDEAASYFILLGDMCLEDIDEQLFRALLRVWECIKERYDDKTGLYSTFLLPSDDPADYPFVTINNVILLRGLKNFVKLLKAKDRLKDAENVAQKMSKIKDGIHKYLVKEIDGKKMYLWSSDGQGNFRLYNDPPGNIGLLHYYGFVDKTDPVFKNTINYYYSAKYHYFFKDAKIQELACDHHPNTPSGLGLCGSILNPLKTEEALKWLKDANMDHGLLAESYDKNSGEGKTGVGFATGSGYLAFALHHVLISKEE</sequence>
<dbReference type="PANTHER" id="PTHR31047">
    <property type="entry name" value="MEIOTICALLY UP-REGULATED GENE 157 PROTEIN"/>
    <property type="match status" value="1"/>
</dbReference>
<dbReference type="Gene3D" id="1.50.10.10">
    <property type="match status" value="1"/>
</dbReference>
<keyword evidence="1" id="KW-0378">Hydrolase</keyword>
<dbReference type="InterPro" id="IPR008928">
    <property type="entry name" value="6-hairpin_glycosidase_sf"/>
</dbReference>
<dbReference type="GO" id="GO:0005975">
    <property type="term" value="P:carbohydrate metabolic process"/>
    <property type="evidence" value="ECO:0007669"/>
    <property type="project" value="InterPro"/>
</dbReference>
<proteinExistence type="predicted"/>
<dbReference type="InterPro" id="IPR012341">
    <property type="entry name" value="6hp_glycosidase-like_sf"/>
</dbReference>
<dbReference type="RefSeq" id="WP_353892302.1">
    <property type="nucleotide sequence ID" value="NZ_CP159485.1"/>
</dbReference>
<protein>
    <submittedName>
        <fullName evidence="1">Glycoside hydrolase family 125 protein</fullName>
    </submittedName>
</protein>
<name>A0AAU8HQ61_9FIRM</name>
<evidence type="ECO:0000313" key="1">
    <source>
        <dbReference type="EMBL" id="XCI27725.1"/>
    </source>
</evidence>
<reference evidence="1" key="1">
    <citation type="journal article" date="2018" name="Antonie Van Leeuwenhoek">
        <title>Proteinivorax hydrogeniformans sp. nov., an anaerobic, haloalkaliphilic bacterium fermenting proteinaceous compounds with high hydrogen production.</title>
        <authorList>
            <person name="Boltyanskaya Y."/>
            <person name="Detkova E."/>
            <person name="Pimenov N."/>
            <person name="Kevbrin V."/>
        </authorList>
    </citation>
    <scope>NUCLEOTIDE SEQUENCE</scope>
    <source>
        <strain evidence="1">Z-710</strain>
    </source>
</reference>
<gene>
    <name evidence="1" type="ORF">PRVXH_001643</name>
</gene>
<dbReference type="PANTHER" id="PTHR31047:SF0">
    <property type="entry name" value="MEIOTICALLY UP-REGULATED GENE 157 PROTEIN"/>
    <property type="match status" value="1"/>
</dbReference>
<dbReference type="GO" id="GO:0016787">
    <property type="term" value="F:hydrolase activity"/>
    <property type="evidence" value="ECO:0007669"/>
    <property type="project" value="UniProtKB-KW"/>
</dbReference>
<organism evidence="1">
    <name type="scientific">Proteinivorax hydrogeniformans</name>
    <dbReference type="NCBI Taxonomy" id="1826727"/>
    <lineage>
        <taxon>Bacteria</taxon>
        <taxon>Bacillati</taxon>
        <taxon>Bacillota</taxon>
        <taxon>Clostridia</taxon>
        <taxon>Eubacteriales</taxon>
        <taxon>Proteinivoracaceae</taxon>
        <taxon>Proteinivorax</taxon>
    </lineage>
</organism>